<comment type="caution">
    <text evidence="6">The sequence shown here is derived from an EMBL/GenBank/DDBJ whole genome shotgun (WGS) entry which is preliminary data.</text>
</comment>
<evidence type="ECO:0000256" key="4">
    <source>
        <dbReference type="SAM" id="Phobius"/>
    </source>
</evidence>
<keyword evidence="2" id="KW-0645">Protease</keyword>
<feature type="domain" description="Peptidase A1" evidence="5">
    <location>
        <begin position="298"/>
        <end position="445"/>
    </location>
</feature>
<dbReference type="InterPro" id="IPR033121">
    <property type="entry name" value="PEPTIDASE_A1"/>
</dbReference>
<dbReference type="SUPFAM" id="SSF50630">
    <property type="entry name" value="Acid proteases"/>
    <property type="match status" value="1"/>
</dbReference>
<comment type="similarity">
    <text evidence="1">Belongs to the peptidase A1 family.</text>
</comment>
<reference evidence="6" key="1">
    <citation type="submission" date="2022-12" db="EMBL/GenBank/DDBJ databases">
        <title>Draft genome assemblies for two species of Escallonia (Escalloniales).</title>
        <authorList>
            <person name="Chanderbali A."/>
            <person name="Dervinis C."/>
            <person name="Anghel I."/>
            <person name="Soltis D."/>
            <person name="Soltis P."/>
            <person name="Zapata F."/>
        </authorList>
    </citation>
    <scope>NUCLEOTIDE SEQUENCE</scope>
    <source>
        <strain evidence="6">UCBG92.1500</strain>
        <tissue evidence="6">Leaf</tissue>
    </source>
</reference>
<sequence>MNEQFFKLMLLYGVVNGDGGGSQLVMVAAQKKEENMKSTLFKILAVITIITVIFLVTSLTYVQLLRFEELRSFQESEEDGDGTGPVFKNCALRLLVPPRPVSNHCQTMVSQICEAWRCTKIRPGHCPKFVEYLKLLDTLKGRFGAFAEKYCVCAELCYNRTPTERGNITAALEAVTSKWWWEKRYTLMAFSQTMLRMAVLLLLMISFSLSNRPDQDSLPTSMPPLLYPRKNISFTAHLIHRTSPESPFYDPKAKHDDLIRDGIRTSLARAHFLGRSTSVPAESLIYARSPVRIIGIDFVMSYSIGTPPVKTFGVADTGSHIIWLQCQPCRHCYKQSIPFYNRYKSSTYKSIPCGPRCESVDNTKCSKSIWGETCSYHADYIDKSSSNGDLSTETITLADNGITGETILEDMIFGCGTENVDKDTKPPGVGYDLSINQLTMYYKRR</sequence>
<evidence type="ECO:0000313" key="6">
    <source>
        <dbReference type="EMBL" id="KAK2974674.1"/>
    </source>
</evidence>
<dbReference type="InterPro" id="IPR021109">
    <property type="entry name" value="Peptidase_aspartic_dom_sf"/>
</dbReference>
<dbReference type="PROSITE" id="PS51767">
    <property type="entry name" value="PEPTIDASE_A1"/>
    <property type="match status" value="1"/>
</dbReference>
<dbReference type="InterPro" id="IPR051708">
    <property type="entry name" value="Plant_Aspart_Prot_A1"/>
</dbReference>
<evidence type="ECO:0000256" key="1">
    <source>
        <dbReference type="ARBA" id="ARBA00007447"/>
    </source>
</evidence>
<keyword evidence="7" id="KW-1185">Reference proteome</keyword>
<evidence type="ECO:0000256" key="2">
    <source>
        <dbReference type="ARBA" id="ARBA00022670"/>
    </source>
</evidence>
<evidence type="ECO:0000256" key="3">
    <source>
        <dbReference type="ARBA" id="ARBA00022801"/>
    </source>
</evidence>
<keyword evidence="4" id="KW-0472">Membrane</keyword>
<keyword evidence="3" id="KW-0378">Hydrolase</keyword>
<dbReference type="GO" id="GO:0008233">
    <property type="term" value="F:peptidase activity"/>
    <property type="evidence" value="ECO:0007669"/>
    <property type="project" value="UniProtKB-KW"/>
</dbReference>
<dbReference type="InterPro" id="IPR032861">
    <property type="entry name" value="TAXi_N"/>
</dbReference>
<accession>A0AA88QPJ5</accession>
<gene>
    <name evidence="6" type="ORF">RJ640_030282</name>
</gene>
<keyword evidence="4" id="KW-1133">Transmembrane helix</keyword>
<evidence type="ECO:0000313" key="7">
    <source>
        <dbReference type="Proteomes" id="UP001187471"/>
    </source>
</evidence>
<dbReference type="PANTHER" id="PTHR47967:SF23">
    <property type="entry name" value="OS04G0448300 PROTEIN"/>
    <property type="match status" value="1"/>
</dbReference>
<dbReference type="GO" id="GO:0006508">
    <property type="term" value="P:proteolysis"/>
    <property type="evidence" value="ECO:0007669"/>
    <property type="project" value="UniProtKB-KW"/>
</dbReference>
<dbReference type="EMBL" id="JAVXUO010002288">
    <property type="protein sequence ID" value="KAK2974674.1"/>
    <property type="molecule type" value="Genomic_DNA"/>
</dbReference>
<dbReference type="Pfam" id="PF14543">
    <property type="entry name" value="TAXi_N"/>
    <property type="match status" value="1"/>
</dbReference>
<name>A0AA88QPJ5_9ASTE</name>
<proteinExistence type="inferred from homology"/>
<dbReference type="AlphaFoldDB" id="A0AA88QPJ5"/>
<keyword evidence="4" id="KW-0812">Transmembrane</keyword>
<feature type="transmembrane region" description="Helical" evidence="4">
    <location>
        <begin position="40"/>
        <end position="62"/>
    </location>
</feature>
<organism evidence="6 7">
    <name type="scientific">Escallonia rubra</name>
    <dbReference type="NCBI Taxonomy" id="112253"/>
    <lineage>
        <taxon>Eukaryota</taxon>
        <taxon>Viridiplantae</taxon>
        <taxon>Streptophyta</taxon>
        <taxon>Embryophyta</taxon>
        <taxon>Tracheophyta</taxon>
        <taxon>Spermatophyta</taxon>
        <taxon>Magnoliopsida</taxon>
        <taxon>eudicotyledons</taxon>
        <taxon>Gunneridae</taxon>
        <taxon>Pentapetalae</taxon>
        <taxon>asterids</taxon>
        <taxon>campanulids</taxon>
        <taxon>Escalloniales</taxon>
        <taxon>Escalloniaceae</taxon>
        <taxon>Escallonia</taxon>
    </lineage>
</organism>
<dbReference type="Proteomes" id="UP001187471">
    <property type="component" value="Unassembled WGS sequence"/>
</dbReference>
<dbReference type="Gene3D" id="2.40.70.10">
    <property type="entry name" value="Acid Proteases"/>
    <property type="match status" value="1"/>
</dbReference>
<dbReference type="GO" id="GO:0005576">
    <property type="term" value="C:extracellular region"/>
    <property type="evidence" value="ECO:0007669"/>
    <property type="project" value="TreeGrafter"/>
</dbReference>
<evidence type="ECO:0000259" key="5">
    <source>
        <dbReference type="PROSITE" id="PS51767"/>
    </source>
</evidence>
<protein>
    <recommendedName>
        <fullName evidence="5">Peptidase A1 domain-containing protein</fullName>
    </recommendedName>
</protein>
<dbReference type="PANTHER" id="PTHR47967">
    <property type="entry name" value="OS07G0603500 PROTEIN-RELATED"/>
    <property type="match status" value="1"/>
</dbReference>